<organism evidence="5 6">
    <name type="scientific">Methylobacterium gnaphalii</name>
    <dbReference type="NCBI Taxonomy" id="1010610"/>
    <lineage>
        <taxon>Bacteria</taxon>
        <taxon>Pseudomonadati</taxon>
        <taxon>Pseudomonadota</taxon>
        <taxon>Alphaproteobacteria</taxon>
        <taxon>Hyphomicrobiales</taxon>
        <taxon>Methylobacteriaceae</taxon>
        <taxon>Methylobacterium</taxon>
    </lineage>
</organism>
<name>A0A512JH53_9HYPH</name>
<sequence length="226" mass="23926">MNLKRRAFPLQLKAAPDGEGRFTAYVSVFGTPDSYREIVAPTAFDASLAATAAAGRKIPICWQHNLAEPIGVWDSLTPDEKGLLGVGDLWLDVAPYARIAQRGMQAGCITGASIGYFVTGDSFNEAERVRTLTGIQLVEASIVTDPAHDDARIDVVKAKLAAGETPTEREFGKFLREKGFARSDADAIASVGFKAWAAGAGRSPQAKDPAISSLIEAAGGYSLPTI</sequence>
<dbReference type="Pfam" id="PF04586">
    <property type="entry name" value="Peptidase_S78"/>
    <property type="match status" value="1"/>
</dbReference>
<evidence type="ECO:0000256" key="2">
    <source>
        <dbReference type="ARBA" id="ARBA00022670"/>
    </source>
</evidence>
<dbReference type="GO" id="GO:0006508">
    <property type="term" value="P:proteolysis"/>
    <property type="evidence" value="ECO:0007669"/>
    <property type="project" value="UniProtKB-KW"/>
</dbReference>
<dbReference type="InterPro" id="IPR006433">
    <property type="entry name" value="Prohead_protease"/>
</dbReference>
<evidence type="ECO:0000313" key="6">
    <source>
        <dbReference type="Proteomes" id="UP000321750"/>
    </source>
</evidence>
<keyword evidence="3" id="KW-0378">Hydrolase</keyword>
<reference evidence="5 6" key="1">
    <citation type="submission" date="2019-07" db="EMBL/GenBank/DDBJ databases">
        <title>Whole genome shotgun sequence of Methylobacterium gnaphalii NBRC 107716.</title>
        <authorList>
            <person name="Hosoyama A."/>
            <person name="Uohara A."/>
            <person name="Ohji S."/>
            <person name="Ichikawa N."/>
        </authorList>
    </citation>
    <scope>NUCLEOTIDE SEQUENCE [LARGE SCALE GENOMIC DNA]</scope>
    <source>
        <strain evidence="5 6">NBRC 107716</strain>
    </source>
</reference>
<keyword evidence="1" id="KW-1188">Viral release from host cell</keyword>
<evidence type="ECO:0000256" key="3">
    <source>
        <dbReference type="ARBA" id="ARBA00022801"/>
    </source>
</evidence>
<dbReference type="NCBIfam" id="TIGR01543">
    <property type="entry name" value="proheadase_HK97"/>
    <property type="match status" value="1"/>
</dbReference>
<gene>
    <name evidence="5" type="ORF">MGN01_11200</name>
</gene>
<feature type="domain" description="Prohead serine protease" evidence="4">
    <location>
        <begin position="18"/>
        <end position="162"/>
    </location>
</feature>
<dbReference type="EMBL" id="BJZV01000004">
    <property type="protein sequence ID" value="GEP09275.1"/>
    <property type="molecule type" value="Genomic_DNA"/>
</dbReference>
<evidence type="ECO:0000313" key="5">
    <source>
        <dbReference type="EMBL" id="GEP09275.1"/>
    </source>
</evidence>
<keyword evidence="6" id="KW-1185">Reference proteome</keyword>
<comment type="caution">
    <text evidence="5">The sequence shown here is derived from an EMBL/GenBank/DDBJ whole genome shotgun (WGS) entry which is preliminary data.</text>
</comment>
<evidence type="ECO:0000259" key="4">
    <source>
        <dbReference type="Pfam" id="PF04586"/>
    </source>
</evidence>
<dbReference type="AlphaFoldDB" id="A0A512JH53"/>
<proteinExistence type="predicted"/>
<dbReference type="OrthoDB" id="9804926at2"/>
<keyword evidence="2" id="KW-0645">Protease</keyword>
<protein>
    <recommendedName>
        <fullName evidence="4">Prohead serine protease domain-containing protein</fullName>
    </recommendedName>
</protein>
<dbReference type="SUPFAM" id="SSF50789">
    <property type="entry name" value="Herpes virus serine proteinase, assemblin"/>
    <property type="match status" value="1"/>
</dbReference>
<dbReference type="Proteomes" id="UP000321750">
    <property type="component" value="Unassembled WGS sequence"/>
</dbReference>
<dbReference type="RefSeq" id="WP_147045590.1">
    <property type="nucleotide sequence ID" value="NZ_BJZV01000004.1"/>
</dbReference>
<evidence type="ECO:0000256" key="1">
    <source>
        <dbReference type="ARBA" id="ARBA00022612"/>
    </source>
</evidence>
<dbReference type="GO" id="GO:0008233">
    <property type="term" value="F:peptidase activity"/>
    <property type="evidence" value="ECO:0007669"/>
    <property type="project" value="UniProtKB-KW"/>
</dbReference>
<dbReference type="InterPro" id="IPR054613">
    <property type="entry name" value="Peptidase_S78_dom"/>
</dbReference>
<accession>A0A512JH53</accession>